<comment type="function">
    <text evidence="1">Destroys radicals which are normally produced within the cells and which are toxic to biological systems.</text>
</comment>
<organism evidence="4 5">
    <name type="scientific">Clydaea vesicula</name>
    <dbReference type="NCBI Taxonomy" id="447962"/>
    <lineage>
        <taxon>Eukaryota</taxon>
        <taxon>Fungi</taxon>
        <taxon>Fungi incertae sedis</taxon>
        <taxon>Chytridiomycota</taxon>
        <taxon>Chytridiomycota incertae sedis</taxon>
        <taxon>Chytridiomycetes</taxon>
        <taxon>Lobulomycetales</taxon>
        <taxon>Lobulomycetaceae</taxon>
        <taxon>Clydaea</taxon>
    </lineage>
</organism>
<feature type="domain" description="Superoxide dismutase copper/zinc binding" evidence="3">
    <location>
        <begin position="43"/>
        <end position="177"/>
    </location>
</feature>
<dbReference type="AlphaFoldDB" id="A0AAD5TVU8"/>
<dbReference type="InterPro" id="IPR001424">
    <property type="entry name" value="SOD_Cu_Zn_dom"/>
</dbReference>
<evidence type="ECO:0000313" key="4">
    <source>
        <dbReference type="EMBL" id="KAJ3211567.1"/>
    </source>
</evidence>
<sequence length="180" mass="19466">MVYLKTVTLTLLSLSSVLSSYCPIERRQAQAVIVPDVNSTSVVKGVINFTQERNRKTKIVLELEGLEPNSVHGWHIHANLIEGEGEKLNCTLAAGHFNPHNLAHGAPESEIRHVGDLGNFVAGEDGKASLQVTDNLVSLFDDASNVFKRGLVIHKVADDFVTQPTGNAGARLACGNIFQN</sequence>
<dbReference type="PANTHER" id="PTHR10003">
    <property type="entry name" value="SUPEROXIDE DISMUTASE CU-ZN -RELATED"/>
    <property type="match status" value="1"/>
</dbReference>
<feature type="signal peptide" evidence="2">
    <location>
        <begin position="1"/>
        <end position="19"/>
    </location>
</feature>
<feature type="chain" id="PRO_5042165027" description="Superoxide dismutase [Cu-Zn]" evidence="2">
    <location>
        <begin position="20"/>
        <end position="180"/>
    </location>
</feature>
<dbReference type="InterPro" id="IPR024134">
    <property type="entry name" value="SOD_Cu/Zn_/chaperone"/>
</dbReference>
<evidence type="ECO:0000259" key="3">
    <source>
        <dbReference type="Pfam" id="PF00080"/>
    </source>
</evidence>
<dbReference type="InterPro" id="IPR018152">
    <property type="entry name" value="SOD_Cu/Zn_BS"/>
</dbReference>
<proteinExistence type="inferred from homology"/>
<comment type="cofactor">
    <cofactor evidence="1">
        <name>Cu cation</name>
        <dbReference type="ChEBI" id="CHEBI:23378"/>
    </cofactor>
    <text evidence="1">Binds 1 copper ion per subunit.</text>
</comment>
<gene>
    <name evidence="4" type="ORF">HK099_007971</name>
</gene>
<dbReference type="Proteomes" id="UP001211065">
    <property type="component" value="Unassembled WGS sequence"/>
</dbReference>
<name>A0AAD5TVU8_9FUNG</name>
<protein>
    <recommendedName>
        <fullName evidence="1">Superoxide dismutase [Cu-Zn]</fullName>
        <ecNumber evidence="1">1.15.1.1</ecNumber>
    </recommendedName>
</protein>
<keyword evidence="1" id="KW-0560">Oxidoreductase</keyword>
<accession>A0AAD5TVU8</accession>
<dbReference type="PROSITE" id="PS00332">
    <property type="entry name" value="SOD_CU_ZN_2"/>
    <property type="match status" value="1"/>
</dbReference>
<evidence type="ECO:0000256" key="2">
    <source>
        <dbReference type="SAM" id="SignalP"/>
    </source>
</evidence>
<dbReference type="GO" id="GO:0004784">
    <property type="term" value="F:superoxide dismutase activity"/>
    <property type="evidence" value="ECO:0007669"/>
    <property type="project" value="UniProtKB-EC"/>
</dbReference>
<keyword evidence="1" id="KW-0862">Zinc</keyword>
<dbReference type="InterPro" id="IPR036423">
    <property type="entry name" value="SOD-like_Cu/Zn_dom_sf"/>
</dbReference>
<dbReference type="CDD" id="cd00305">
    <property type="entry name" value="Cu-Zn_Superoxide_Dismutase"/>
    <property type="match status" value="1"/>
</dbReference>
<dbReference type="GO" id="GO:0005507">
    <property type="term" value="F:copper ion binding"/>
    <property type="evidence" value="ECO:0007669"/>
    <property type="project" value="InterPro"/>
</dbReference>
<keyword evidence="2" id="KW-0732">Signal</keyword>
<keyword evidence="1" id="KW-0186">Copper</keyword>
<dbReference type="Pfam" id="PF00080">
    <property type="entry name" value="Sod_Cu"/>
    <property type="match status" value="1"/>
</dbReference>
<dbReference type="SUPFAM" id="SSF49329">
    <property type="entry name" value="Cu,Zn superoxide dismutase-like"/>
    <property type="match status" value="1"/>
</dbReference>
<comment type="cofactor">
    <cofactor evidence="1">
        <name>Zn(2+)</name>
        <dbReference type="ChEBI" id="CHEBI:29105"/>
    </cofactor>
    <text evidence="1">Binds 1 zinc ion per subunit.</text>
</comment>
<comment type="catalytic activity">
    <reaction evidence="1">
        <text>2 superoxide + 2 H(+) = H2O2 + O2</text>
        <dbReference type="Rhea" id="RHEA:20696"/>
        <dbReference type="ChEBI" id="CHEBI:15378"/>
        <dbReference type="ChEBI" id="CHEBI:15379"/>
        <dbReference type="ChEBI" id="CHEBI:16240"/>
        <dbReference type="ChEBI" id="CHEBI:18421"/>
        <dbReference type="EC" id="1.15.1.1"/>
    </reaction>
</comment>
<evidence type="ECO:0000313" key="5">
    <source>
        <dbReference type="Proteomes" id="UP001211065"/>
    </source>
</evidence>
<dbReference type="EC" id="1.15.1.1" evidence="1"/>
<keyword evidence="1" id="KW-0479">Metal-binding</keyword>
<keyword evidence="5" id="KW-1185">Reference proteome</keyword>
<dbReference type="EMBL" id="JADGJW010000827">
    <property type="protein sequence ID" value="KAJ3211567.1"/>
    <property type="molecule type" value="Genomic_DNA"/>
</dbReference>
<reference evidence="4" key="1">
    <citation type="submission" date="2020-05" db="EMBL/GenBank/DDBJ databases">
        <title>Phylogenomic resolution of chytrid fungi.</title>
        <authorList>
            <person name="Stajich J.E."/>
            <person name="Amses K."/>
            <person name="Simmons R."/>
            <person name="Seto K."/>
            <person name="Myers J."/>
            <person name="Bonds A."/>
            <person name="Quandt C.A."/>
            <person name="Barry K."/>
            <person name="Liu P."/>
            <person name="Grigoriev I."/>
            <person name="Longcore J.E."/>
            <person name="James T.Y."/>
        </authorList>
    </citation>
    <scope>NUCLEOTIDE SEQUENCE</scope>
    <source>
        <strain evidence="4">JEL0476</strain>
    </source>
</reference>
<comment type="similarity">
    <text evidence="1">Belongs to the Cu-Zn superoxide dismutase family.</text>
</comment>
<dbReference type="Gene3D" id="2.60.40.200">
    <property type="entry name" value="Superoxide dismutase, copper/zinc binding domain"/>
    <property type="match status" value="1"/>
</dbReference>
<comment type="caution">
    <text evidence="4">The sequence shown here is derived from an EMBL/GenBank/DDBJ whole genome shotgun (WGS) entry which is preliminary data.</text>
</comment>
<evidence type="ECO:0000256" key="1">
    <source>
        <dbReference type="RuleBase" id="RU000393"/>
    </source>
</evidence>